<dbReference type="Proteomes" id="UP001201163">
    <property type="component" value="Unassembled WGS sequence"/>
</dbReference>
<evidence type="ECO:0000256" key="1">
    <source>
        <dbReference type="SAM" id="MobiDB-lite"/>
    </source>
</evidence>
<organism evidence="2 3">
    <name type="scientific">Lactarius akahatsu</name>
    <dbReference type="NCBI Taxonomy" id="416441"/>
    <lineage>
        <taxon>Eukaryota</taxon>
        <taxon>Fungi</taxon>
        <taxon>Dikarya</taxon>
        <taxon>Basidiomycota</taxon>
        <taxon>Agaricomycotina</taxon>
        <taxon>Agaricomycetes</taxon>
        <taxon>Russulales</taxon>
        <taxon>Russulaceae</taxon>
        <taxon>Lactarius</taxon>
    </lineage>
</organism>
<protein>
    <submittedName>
        <fullName evidence="2">Uncharacterized protein</fullName>
    </submittedName>
</protein>
<evidence type="ECO:0000313" key="2">
    <source>
        <dbReference type="EMBL" id="KAH8977879.1"/>
    </source>
</evidence>
<name>A0AAD4Q2B7_9AGAM</name>
<keyword evidence="3" id="KW-1185">Reference proteome</keyword>
<accession>A0AAD4Q2B7</accession>
<comment type="caution">
    <text evidence="2">The sequence shown here is derived from an EMBL/GenBank/DDBJ whole genome shotgun (WGS) entry which is preliminary data.</text>
</comment>
<sequence length="206" mass="23258">MRQLWDDYGSWADYGSRYGRLWKDYGRRVDYGSRVDYGRTAVVLSEKIDITTQHYRHYGPLWVTVASIGTTKPLLHSPDVTAPERSNFLPYVVPHYQTGWVSCEASFVFLDHHFRHLPHAPVSLVSRSEAQPDAESVAMVNAQGVGLIPGLCMMDSVDDVRLLAHDWAQENGNSNEIPRQAAEDKTKTRKIQSTLQHSPLSTYGAI</sequence>
<gene>
    <name evidence="2" type="ORF">EDB92DRAFT_1821974</name>
</gene>
<feature type="region of interest" description="Disordered" evidence="1">
    <location>
        <begin position="171"/>
        <end position="206"/>
    </location>
</feature>
<dbReference type="AlphaFoldDB" id="A0AAD4Q2B7"/>
<evidence type="ECO:0000313" key="3">
    <source>
        <dbReference type="Proteomes" id="UP001201163"/>
    </source>
</evidence>
<proteinExistence type="predicted"/>
<feature type="compositionally biased region" description="Polar residues" evidence="1">
    <location>
        <begin position="191"/>
        <end position="206"/>
    </location>
</feature>
<reference evidence="2" key="1">
    <citation type="submission" date="2022-01" db="EMBL/GenBank/DDBJ databases">
        <title>Comparative genomics reveals a dynamic genome evolution in the ectomycorrhizal milk-cap (Lactarius) mushrooms.</title>
        <authorList>
            <consortium name="DOE Joint Genome Institute"/>
            <person name="Lebreton A."/>
            <person name="Tang N."/>
            <person name="Kuo A."/>
            <person name="LaButti K."/>
            <person name="Drula E."/>
            <person name="Barry K."/>
            <person name="Clum A."/>
            <person name="Lipzen A."/>
            <person name="Mousain D."/>
            <person name="Ng V."/>
            <person name="Wang R."/>
            <person name="Wang X."/>
            <person name="Dai Y."/>
            <person name="Henrissat B."/>
            <person name="Grigoriev I.V."/>
            <person name="Guerin-Laguette A."/>
            <person name="Yu F."/>
            <person name="Martin F.M."/>
        </authorList>
    </citation>
    <scope>NUCLEOTIDE SEQUENCE</scope>
    <source>
        <strain evidence="2">QP</strain>
    </source>
</reference>
<dbReference type="EMBL" id="JAKELL010000266">
    <property type="protein sequence ID" value="KAH8977879.1"/>
    <property type="molecule type" value="Genomic_DNA"/>
</dbReference>